<keyword evidence="2" id="KW-1185">Reference proteome</keyword>
<dbReference type="Pfam" id="PF10303">
    <property type="entry name" value="DUF2408"/>
    <property type="match status" value="1"/>
</dbReference>
<gene>
    <name evidence="1" type="ORF">FGG08_001849</name>
</gene>
<dbReference type="Proteomes" id="UP000698800">
    <property type="component" value="Unassembled WGS sequence"/>
</dbReference>
<dbReference type="InterPro" id="IPR018810">
    <property type="entry name" value="UPF0662"/>
</dbReference>
<accession>A0A9P8ICN1</accession>
<dbReference type="GO" id="GO:0005737">
    <property type="term" value="C:cytoplasm"/>
    <property type="evidence" value="ECO:0007669"/>
    <property type="project" value="TreeGrafter"/>
</dbReference>
<organism evidence="1 2">
    <name type="scientific">Glutinoglossum americanum</name>
    <dbReference type="NCBI Taxonomy" id="1670608"/>
    <lineage>
        <taxon>Eukaryota</taxon>
        <taxon>Fungi</taxon>
        <taxon>Dikarya</taxon>
        <taxon>Ascomycota</taxon>
        <taxon>Pezizomycotina</taxon>
        <taxon>Geoglossomycetes</taxon>
        <taxon>Geoglossales</taxon>
        <taxon>Geoglossaceae</taxon>
        <taxon>Glutinoglossum</taxon>
    </lineage>
</organism>
<reference evidence="1" key="1">
    <citation type="submission" date="2021-03" db="EMBL/GenBank/DDBJ databases">
        <title>Comparative genomics and phylogenomic investigation of the class Geoglossomycetes provide insights into ecological specialization and systematics.</title>
        <authorList>
            <person name="Melie T."/>
            <person name="Pirro S."/>
            <person name="Miller A.N."/>
            <person name="Quandt A."/>
        </authorList>
    </citation>
    <scope>NUCLEOTIDE SEQUENCE</scope>
    <source>
        <strain evidence="1">GBOQ0MN5Z8</strain>
    </source>
</reference>
<dbReference type="OrthoDB" id="2011986at2759"/>
<dbReference type="PANTHER" id="PTHR28086">
    <property type="entry name" value="UPF0662 PROTEIN YPL260W"/>
    <property type="match status" value="1"/>
</dbReference>
<dbReference type="GO" id="GO:0005634">
    <property type="term" value="C:nucleus"/>
    <property type="evidence" value="ECO:0007669"/>
    <property type="project" value="TreeGrafter"/>
</dbReference>
<name>A0A9P8ICN1_9PEZI</name>
<sequence>MADSPAFQAPLDPNERPILDHLLAIRDKLCLLKQDKSTYVKSHDVISLHDQVIEQVHKLNTIRNDKRLEQNRVDRVLDDCFQLISLFFMTIGRIHDVPAVYATSSTIKRLLDHLAEAAPMFSEKDLESISRTIGQMSDIIQRGKDNYSPQLVILLEVRLEVCRAQLSRLHDHLSNLSPELAPVHEQLISILRSIAAANTRTKFPTAEVKGFQSQLKDIEDSKVDGNFVTADGAIPAGQQILDELLSRCQKWADTVLDRHGKFDDGFKPTYEKLCDIRNQLEKLSLTQAWSLRETDLYSFQRQLDRIDEARVDGKFVDEQGNAANLFCQRLSSIDNMQVDGKFMVGPDVPEGQGSVKSLLAECFDLCHDLQVEAEERGSDL</sequence>
<comment type="caution">
    <text evidence="1">The sequence shown here is derived from an EMBL/GenBank/DDBJ whole genome shotgun (WGS) entry which is preliminary data.</text>
</comment>
<dbReference type="PANTHER" id="PTHR28086:SF1">
    <property type="entry name" value="CU(2+) SUPPRESSING AND BLEOMYCIN SENSITIVE PROTEIN 1"/>
    <property type="match status" value="1"/>
</dbReference>
<dbReference type="EMBL" id="JAGHQL010000026">
    <property type="protein sequence ID" value="KAH0543810.1"/>
    <property type="molecule type" value="Genomic_DNA"/>
</dbReference>
<evidence type="ECO:0000313" key="2">
    <source>
        <dbReference type="Proteomes" id="UP000698800"/>
    </source>
</evidence>
<dbReference type="AlphaFoldDB" id="A0A9P8ICN1"/>
<protein>
    <submittedName>
        <fullName evidence="1">Uncharacterized protein</fullName>
    </submittedName>
</protein>
<proteinExistence type="predicted"/>
<evidence type="ECO:0000313" key="1">
    <source>
        <dbReference type="EMBL" id="KAH0543810.1"/>
    </source>
</evidence>